<dbReference type="KEGG" id="mby:MSBRM_1094"/>
<proteinExistence type="predicted"/>
<reference evidence="1 2" key="1">
    <citation type="submission" date="2014-07" db="EMBL/GenBank/DDBJ databases">
        <title>Methanogenic archaea and the global carbon cycle.</title>
        <authorList>
            <person name="Henriksen J.R."/>
            <person name="Luke J."/>
            <person name="Reinhart S."/>
            <person name="Benedict M.N."/>
            <person name="Youngblut N.D."/>
            <person name="Metcalf M.E."/>
            <person name="Whitaker R.J."/>
            <person name="Metcalf W.W."/>
        </authorList>
    </citation>
    <scope>NUCLEOTIDE SEQUENCE [LARGE SCALE GENOMIC DNA]</scope>
    <source>
        <strain evidence="1 2">MS</strain>
    </source>
</reference>
<dbReference type="Proteomes" id="UP000033033">
    <property type="component" value="Chromosome"/>
</dbReference>
<protein>
    <submittedName>
        <fullName evidence="1">ABC transporter, ATP-binding protein</fullName>
    </submittedName>
</protein>
<accession>A0A0E3QU38</accession>
<gene>
    <name evidence="1" type="ORF">MSBRM_1094</name>
</gene>
<dbReference type="PATRIC" id="fig|1434108.4.peg.1341"/>
<keyword evidence="1" id="KW-0547">Nucleotide-binding</keyword>
<evidence type="ECO:0000313" key="2">
    <source>
        <dbReference type="Proteomes" id="UP000033033"/>
    </source>
</evidence>
<dbReference type="STRING" id="1434108.MSBRM_1094"/>
<dbReference type="EMBL" id="CP009528">
    <property type="protein sequence ID" value="AKB54092.1"/>
    <property type="molecule type" value="Genomic_DNA"/>
</dbReference>
<sequence length="72" mass="8558">MIMSLLKTNDFKCHYLTNISRLKGSEFKHLEIGMQMIFQNPKSSLNPRMKIYGFIAELLRLHRLCERDEEKA</sequence>
<keyword evidence="2" id="KW-1185">Reference proteome</keyword>
<dbReference type="GO" id="GO:0005524">
    <property type="term" value="F:ATP binding"/>
    <property type="evidence" value="ECO:0007669"/>
    <property type="project" value="UniProtKB-KW"/>
</dbReference>
<organism evidence="1 2">
    <name type="scientific">Methanosarcina barkeri MS</name>
    <dbReference type="NCBI Taxonomy" id="1434108"/>
    <lineage>
        <taxon>Archaea</taxon>
        <taxon>Methanobacteriati</taxon>
        <taxon>Methanobacteriota</taxon>
        <taxon>Stenosarchaea group</taxon>
        <taxon>Methanomicrobia</taxon>
        <taxon>Methanosarcinales</taxon>
        <taxon>Methanosarcinaceae</taxon>
        <taxon>Methanosarcina</taxon>
    </lineage>
</organism>
<dbReference type="AlphaFoldDB" id="A0A0E3QU38"/>
<evidence type="ECO:0000313" key="1">
    <source>
        <dbReference type="EMBL" id="AKB54092.1"/>
    </source>
</evidence>
<dbReference type="HOGENOM" id="CLU_2712786_0_0_2"/>
<name>A0A0E3QU38_METBA</name>
<keyword evidence="1" id="KW-0067">ATP-binding</keyword>